<dbReference type="GO" id="GO:0005829">
    <property type="term" value="C:cytosol"/>
    <property type="evidence" value="ECO:0007669"/>
    <property type="project" value="TreeGrafter"/>
</dbReference>
<dbReference type="EMBL" id="JADIMB010000004">
    <property type="protein sequence ID" value="MBO8470275.1"/>
    <property type="molecule type" value="Genomic_DNA"/>
</dbReference>
<dbReference type="Pfam" id="PF08282">
    <property type="entry name" value="Hydrolase_3"/>
    <property type="match status" value="1"/>
</dbReference>
<keyword evidence="1" id="KW-0378">Hydrolase</keyword>
<comment type="caution">
    <text evidence="1">The sequence shown here is derived from an EMBL/GenBank/DDBJ whole genome shotgun (WGS) entry which is preliminary data.</text>
</comment>
<dbReference type="AlphaFoldDB" id="A0A9D9IDL5"/>
<name>A0A9D9IDL5_9BACT</name>
<gene>
    <name evidence="1" type="ORF">IAB82_00575</name>
</gene>
<protein>
    <submittedName>
        <fullName evidence="1">Cof-type HAD-IIB family hydrolase</fullName>
    </submittedName>
</protein>
<reference evidence="1" key="2">
    <citation type="journal article" date="2021" name="PeerJ">
        <title>Extensive microbial diversity within the chicken gut microbiome revealed by metagenomics and culture.</title>
        <authorList>
            <person name="Gilroy R."/>
            <person name="Ravi A."/>
            <person name="Getino M."/>
            <person name="Pursley I."/>
            <person name="Horton D.L."/>
            <person name="Alikhan N.F."/>
            <person name="Baker D."/>
            <person name="Gharbi K."/>
            <person name="Hall N."/>
            <person name="Watson M."/>
            <person name="Adriaenssens E.M."/>
            <person name="Foster-Nyarko E."/>
            <person name="Jarju S."/>
            <person name="Secka A."/>
            <person name="Antonio M."/>
            <person name="Oren A."/>
            <person name="Chaudhuri R.R."/>
            <person name="La Ragione R."/>
            <person name="Hildebrand F."/>
            <person name="Pallen M.J."/>
        </authorList>
    </citation>
    <scope>NUCLEOTIDE SEQUENCE</scope>
    <source>
        <strain evidence="1">B2-22910</strain>
    </source>
</reference>
<dbReference type="Gene3D" id="3.40.50.1000">
    <property type="entry name" value="HAD superfamily/HAD-like"/>
    <property type="match status" value="1"/>
</dbReference>
<dbReference type="PANTHER" id="PTHR10000">
    <property type="entry name" value="PHOSPHOSERINE PHOSPHATASE"/>
    <property type="match status" value="1"/>
</dbReference>
<dbReference type="GO" id="GO:0016791">
    <property type="term" value="F:phosphatase activity"/>
    <property type="evidence" value="ECO:0007669"/>
    <property type="project" value="TreeGrafter"/>
</dbReference>
<proteinExistence type="predicted"/>
<evidence type="ECO:0000313" key="1">
    <source>
        <dbReference type="EMBL" id="MBO8470275.1"/>
    </source>
</evidence>
<organism evidence="1 2">
    <name type="scientific">Candidatus Cryptobacteroides faecavium</name>
    <dbReference type="NCBI Taxonomy" id="2840762"/>
    <lineage>
        <taxon>Bacteria</taxon>
        <taxon>Pseudomonadati</taxon>
        <taxon>Bacteroidota</taxon>
        <taxon>Bacteroidia</taxon>
        <taxon>Bacteroidales</taxon>
        <taxon>Candidatus Cryptobacteroides</taxon>
    </lineage>
</organism>
<dbReference type="InterPro" id="IPR023214">
    <property type="entry name" value="HAD_sf"/>
</dbReference>
<dbReference type="SFLD" id="SFLDS00003">
    <property type="entry name" value="Haloacid_Dehalogenase"/>
    <property type="match status" value="1"/>
</dbReference>
<accession>A0A9D9IDL5</accession>
<dbReference type="PANTHER" id="PTHR10000:SF25">
    <property type="entry name" value="PHOSPHATASE YKRA-RELATED"/>
    <property type="match status" value="1"/>
</dbReference>
<dbReference type="PROSITE" id="PS01228">
    <property type="entry name" value="COF_1"/>
    <property type="match status" value="1"/>
</dbReference>
<dbReference type="SFLD" id="SFLDG01140">
    <property type="entry name" value="C2.B:_Phosphomannomutase_and_P"/>
    <property type="match status" value="1"/>
</dbReference>
<dbReference type="Proteomes" id="UP000823603">
    <property type="component" value="Unassembled WGS sequence"/>
</dbReference>
<sequence>MIKAIFFDIDGTLVSFRTHEISPKVMEDLYALRGKGIKLFIASGRHYLVMDNLQDFPFDGYISMNGSLVTVGGEVVSCRTLGADTARKVGLMCRQHGLPAVAFCRGSYGISMQNDLTRKTFEMIRLHDVPLYSWDSLVYEDVCQFTIFADQRQEKELFTEGLDSVTLSRWFPSFFDMNTKGLSKADGIAAVIERFGITADEVMAFGDGGNDSEMLKYAGTGIAMGNADDTAMSAADYVTLTVDQDGISHALRHFGLL</sequence>
<evidence type="ECO:0000313" key="2">
    <source>
        <dbReference type="Proteomes" id="UP000823603"/>
    </source>
</evidence>
<dbReference type="NCBIfam" id="TIGR00099">
    <property type="entry name" value="Cof-subfamily"/>
    <property type="match status" value="1"/>
</dbReference>
<dbReference type="Gene3D" id="3.30.1240.10">
    <property type="match status" value="1"/>
</dbReference>
<dbReference type="SFLD" id="SFLDG01144">
    <property type="entry name" value="C2.B.4:_PGP_Like"/>
    <property type="match status" value="1"/>
</dbReference>
<dbReference type="SUPFAM" id="SSF56784">
    <property type="entry name" value="HAD-like"/>
    <property type="match status" value="1"/>
</dbReference>
<dbReference type="GO" id="GO:0000287">
    <property type="term" value="F:magnesium ion binding"/>
    <property type="evidence" value="ECO:0007669"/>
    <property type="project" value="TreeGrafter"/>
</dbReference>
<dbReference type="InterPro" id="IPR000150">
    <property type="entry name" value="Cof"/>
</dbReference>
<dbReference type="PROSITE" id="PS01229">
    <property type="entry name" value="COF_2"/>
    <property type="match status" value="1"/>
</dbReference>
<reference evidence="1" key="1">
    <citation type="submission" date="2020-10" db="EMBL/GenBank/DDBJ databases">
        <authorList>
            <person name="Gilroy R."/>
        </authorList>
    </citation>
    <scope>NUCLEOTIDE SEQUENCE</scope>
    <source>
        <strain evidence="1">B2-22910</strain>
    </source>
</reference>
<dbReference type="InterPro" id="IPR036412">
    <property type="entry name" value="HAD-like_sf"/>
</dbReference>